<dbReference type="Gene3D" id="3.40.1360.10">
    <property type="match status" value="1"/>
</dbReference>
<organism evidence="2 3">
    <name type="scientific">Thermocrinis albus (strain DSM 14484 / JCM 11386 / HI 11/12)</name>
    <dbReference type="NCBI Taxonomy" id="638303"/>
    <lineage>
        <taxon>Bacteria</taxon>
        <taxon>Pseudomonadati</taxon>
        <taxon>Aquificota</taxon>
        <taxon>Aquificia</taxon>
        <taxon>Aquificales</taxon>
        <taxon>Aquificaceae</taxon>
        <taxon>Thermocrinis</taxon>
    </lineage>
</organism>
<dbReference type="InterPro" id="IPR006171">
    <property type="entry name" value="TOPRIM_dom"/>
</dbReference>
<dbReference type="PANTHER" id="PTHR39964:SF2">
    <property type="entry name" value="UPF0292 PROTEIN MJ1624"/>
    <property type="match status" value="1"/>
</dbReference>
<name>D3SNJ4_THEAH</name>
<dbReference type="RefSeq" id="WP_012991138.1">
    <property type="nucleotide sequence ID" value="NC_013894.1"/>
</dbReference>
<evidence type="ECO:0000259" key="1">
    <source>
        <dbReference type="Pfam" id="PF01751"/>
    </source>
</evidence>
<dbReference type="KEGG" id="tal:Thal_0094"/>
<dbReference type="STRING" id="638303.Thal_0094"/>
<dbReference type="HOGENOM" id="CLU_140789_2_1_0"/>
<dbReference type="PANTHER" id="PTHR39964">
    <property type="entry name" value="UPF0292 PROTEIN TK1411"/>
    <property type="match status" value="1"/>
</dbReference>
<keyword evidence="3" id="KW-1185">Reference proteome</keyword>
<feature type="domain" description="Toprim" evidence="1">
    <location>
        <begin position="16"/>
        <end position="86"/>
    </location>
</feature>
<dbReference type="SUPFAM" id="SSF110455">
    <property type="entry name" value="Toprim domain"/>
    <property type="match status" value="1"/>
</dbReference>
<accession>D3SNJ4</accession>
<dbReference type="Proteomes" id="UP000002043">
    <property type="component" value="Chromosome"/>
</dbReference>
<dbReference type="OrthoDB" id="14353at2"/>
<dbReference type="EMBL" id="CP001931">
    <property type="protein sequence ID" value="ADC88731.1"/>
    <property type="molecule type" value="Genomic_DNA"/>
</dbReference>
<evidence type="ECO:0000313" key="3">
    <source>
        <dbReference type="Proteomes" id="UP000002043"/>
    </source>
</evidence>
<dbReference type="eggNOG" id="COG1658">
    <property type="taxonomic scope" value="Bacteria"/>
</dbReference>
<sequence length="123" mass="14103">MKAIIDDLRKRSQTAAVLVEGKRDKEALLKLGVGNIITLEGKRLTDLPDLLENFRHVISMVDLDPQGEKLHRKLRDLLTSQGYIFIEDIRERLREWGVIYMEELYEKVRSADVSPDAGQGDKV</sequence>
<dbReference type="Pfam" id="PF01751">
    <property type="entry name" value="Toprim"/>
    <property type="match status" value="1"/>
</dbReference>
<evidence type="ECO:0000313" key="2">
    <source>
        <dbReference type="EMBL" id="ADC88731.1"/>
    </source>
</evidence>
<reference evidence="3" key="1">
    <citation type="journal article" date="2010" name="Stand. Genomic Sci.">
        <title>Complete genome sequence of Thermocrinis albus type strain (HI 11/12T).</title>
        <authorList>
            <person name="Wirth R."/>
            <person name="Sikorski J."/>
            <person name="Brambilla E."/>
            <person name="Misra M."/>
            <person name="Lapidus A."/>
            <person name="Copeland A."/>
            <person name="Nolan M."/>
            <person name="Lucas S."/>
            <person name="Chen F."/>
            <person name="Tice H."/>
            <person name="Cheng J.F."/>
            <person name="Han C."/>
            <person name="Detter J.C."/>
            <person name="Tapia R."/>
            <person name="Bruce D."/>
            <person name="Goodwin L."/>
            <person name="Pitluck S."/>
            <person name="Pati A."/>
            <person name="Anderson I."/>
            <person name="Ivanova N."/>
            <person name="Mavromatis K."/>
            <person name="Mikhailova N."/>
            <person name="Chen A."/>
            <person name="Palaniappan K."/>
            <person name="Bilek Y."/>
            <person name="Hader T."/>
            <person name="Land M."/>
            <person name="Hauser L."/>
            <person name="Chang Y.J."/>
            <person name="Jeffries C.D."/>
            <person name="Tindall B.J."/>
            <person name="Rohde M."/>
            <person name="Goker M."/>
            <person name="Bristow J."/>
            <person name="Eisen J.A."/>
            <person name="Markowitz V."/>
            <person name="Hugenholtz P."/>
            <person name="Kyrpides N.C."/>
            <person name="Klenk H.P."/>
        </authorList>
    </citation>
    <scope>NUCLEOTIDE SEQUENCE [LARGE SCALE GENOMIC DNA]</scope>
    <source>
        <strain evidence="3">DSM 14484 / JCM 11386 / HI 11/12</strain>
    </source>
</reference>
<dbReference type="AlphaFoldDB" id="D3SNJ4"/>
<proteinExistence type="predicted"/>
<protein>
    <submittedName>
        <fullName evidence="2">TOPRIM domain protein</fullName>
    </submittedName>
</protein>
<gene>
    <name evidence="2" type="ordered locus">Thal_0094</name>
</gene>